<comment type="similarity">
    <text evidence="2">Belongs to the glycosyl hydrolase 99 family.</text>
</comment>
<gene>
    <name evidence="9" type="ORF">AKO1_010112</name>
</gene>
<keyword evidence="3" id="KW-0812">Transmembrane</keyword>
<keyword evidence="4" id="KW-0378">Hydrolase</keyword>
<keyword evidence="7" id="KW-0333">Golgi apparatus</keyword>
<sequence>MRRAPKRRVHITLLLTLSAVVAILFLSFHYSVPDHQDIHPKIEYRYTMNKFIPIGEKPLEIKPRKSLHEIKEILHRKNYNTDVHAFYYYWYKNKKTDGKYEHWNHKVLPHWQENVNKNYPQIGTELDPEKDQIGADFWPQRGLYSNGDRDTVKEQFLELRDKANVSVVVVSWWGRGGGDQQSSGVDHVTPIIFDVAKEVGMKVVMHLEPYVGRNAKTVKQDLQHMIEKYGKNEALYRHPKTNLPMCYLYDSYHTPAEEWSSILSSSGADTIRGTDHDHVMISLYLSAQESQDFIIKSNFDGFYTYFAAQKFTYGSTTSNWETISNWANNNKLIFIPSVGPGYMDTKIRPWNDANTQDRRKGGYYDDMWSEAIRLKVPLISITSYNEWHEGTQIEPAVPKQGYKDYGELEPDFYLVRTSHWVNKYTLIK</sequence>
<keyword evidence="10" id="KW-1185">Reference proteome</keyword>
<dbReference type="GO" id="GO:0004559">
    <property type="term" value="F:alpha-mannosidase activity"/>
    <property type="evidence" value="ECO:0007669"/>
    <property type="project" value="TreeGrafter"/>
</dbReference>
<dbReference type="EMBL" id="JAOPGA020001893">
    <property type="protein sequence ID" value="KAL0492010.1"/>
    <property type="molecule type" value="Genomic_DNA"/>
</dbReference>
<name>A0AAW2ZRC7_9EUKA</name>
<evidence type="ECO:0000256" key="4">
    <source>
        <dbReference type="ARBA" id="ARBA00022801"/>
    </source>
</evidence>
<evidence type="ECO:0000256" key="8">
    <source>
        <dbReference type="ARBA" id="ARBA00023136"/>
    </source>
</evidence>
<keyword evidence="6" id="KW-1133">Transmembrane helix</keyword>
<comment type="caution">
    <text evidence="9">The sequence shown here is derived from an EMBL/GenBank/DDBJ whole genome shotgun (WGS) entry which is preliminary data.</text>
</comment>
<dbReference type="AlphaFoldDB" id="A0AAW2ZRC7"/>
<organism evidence="9 10">
    <name type="scientific">Acrasis kona</name>
    <dbReference type="NCBI Taxonomy" id="1008807"/>
    <lineage>
        <taxon>Eukaryota</taxon>
        <taxon>Discoba</taxon>
        <taxon>Heterolobosea</taxon>
        <taxon>Tetramitia</taxon>
        <taxon>Eutetramitia</taxon>
        <taxon>Acrasidae</taxon>
        <taxon>Acrasis</taxon>
    </lineage>
</organism>
<proteinExistence type="inferred from homology"/>
<dbReference type="Gene3D" id="3.20.20.80">
    <property type="entry name" value="Glycosidases"/>
    <property type="match status" value="1"/>
</dbReference>
<evidence type="ECO:0000256" key="5">
    <source>
        <dbReference type="ARBA" id="ARBA00022968"/>
    </source>
</evidence>
<evidence type="ECO:0000256" key="2">
    <source>
        <dbReference type="ARBA" id="ARBA00009559"/>
    </source>
</evidence>
<keyword evidence="8" id="KW-0472">Membrane</keyword>
<evidence type="ECO:0000313" key="9">
    <source>
        <dbReference type="EMBL" id="KAL0492010.1"/>
    </source>
</evidence>
<evidence type="ECO:0000256" key="6">
    <source>
        <dbReference type="ARBA" id="ARBA00022989"/>
    </source>
</evidence>
<accession>A0AAW2ZRC7</accession>
<evidence type="ECO:0000313" key="10">
    <source>
        <dbReference type="Proteomes" id="UP001431209"/>
    </source>
</evidence>
<dbReference type="Pfam" id="PF16317">
    <property type="entry name" value="Glyco_hydro_99"/>
    <property type="match status" value="1"/>
</dbReference>
<keyword evidence="5" id="KW-0735">Signal-anchor</keyword>
<protein>
    <submittedName>
        <fullName evidence="9">Endo-alpha-1</fullName>
    </submittedName>
</protein>
<comment type="subcellular location">
    <subcellularLocation>
        <location evidence="1">Golgi apparatus membrane</location>
        <topology evidence="1">Single-pass type II membrane protein</topology>
    </subcellularLocation>
</comment>
<reference evidence="9 10" key="1">
    <citation type="submission" date="2024-03" db="EMBL/GenBank/DDBJ databases">
        <title>The Acrasis kona genome and developmental transcriptomes reveal deep origins of eukaryotic multicellular pathways.</title>
        <authorList>
            <person name="Sheikh S."/>
            <person name="Fu C.-J."/>
            <person name="Brown M.W."/>
            <person name="Baldauf S.L."/>
        </authorList>
    </citation>
    <scope>NUCLEOTIDE SEQUENCE [LARGE SCALE GENOMIC DNA]</scope>
    <source>
        <strain evidence="9 10">ATCC MYA-3509</strain>
    </source>
</reference>
<dbReference type="PANTHER" id="PTHR13572:SF4">
    <property type="entry name" value="RE57134P"/>
    <property type="match status" value="1"/>
</dbReference>
<dbReference type="InterPro" id="IPR026071">
    <property type="entry name" value="Glyco_Hydrolase_99"/>
</dbReference>
<dbReference type="Proteomes" id="UP001431209">
    <property type="component" value="Unassembled WGS sequence"/>
</dbReference>
<dbReference type="GO" id="GO:0000139">
    <property type="term" value="C:Golgi membrane"/>
    <property type="evidence" value="ECO:0007669"/>
    <property type="project" value="UniProtKB-SubCell"/>
</dbReference>
<evidence type="ECO:0000256" key="1">
    <source>
        <dbReference type="ARBA" id="ARBA00004323"/>
    </source>
</evidence>
<evidence type="ECO:0000256" key="3">
    <source>
        <dbReference type="ARBA" id="ARBA00022692"/>
    </source>
</evidence>
<dbReference type="CDD" id="cd11574">
    <property type="entry name" value="GH99"/>
    <property type="match status" value="1"/>
</dbReference>
<dbReference type="PANTHER" id="PTHR13572">
    <property type="entry name" value="ENDO-ALPHA-1,2-MANNOSIDASE"/>
    <property type="match status" value="1"/>
</dbReference>
<evidence type="ECO:0000256" key="7">
    <source>
        <dbReference type="ARBA" id="ARBA00023034"/>
    </source>
</evidence>